<dbReference type="Proteomes" id="UP000430079">
    <property type="component" value="Unassembled WGS sequence"/>
</dbReference>
<organism evidence="2 3">
    <name type="scientific">Streptomyces glebosus</name>
    <dbReference type="NCBI Taxonomy" id="249580"/>
    <lineage>
        <taxon>Bacteria</taxon>
        <taxon>Bacillati</taxon>
        <taxon>Actinomycetota</taxon>
        <taxon>Actinomycetes</taxon>
        <taxon>Kitasatosporales</taxon>
        <taxon>Streptomycetaceae</taxon>
        <taxon>Streptomyces</taxon>
    </lineage>
</organism>
<keyword evidence="3" id="KW-1185">Reference proteome</keyword>
<evidence type="ECO:0000313" key="3">
    <source>
        <dbReference type="Proteomes" id="UP000430079"/>
    </source>
</evidence>
<dbReference type="AlphaFoldDB" id="A0A640SV54"/>
<evidence type="ECO:0000313" key="2">
    <source>
        <dbReference type="EMBL" id="GFE14752.1"/>
    </source>
</evidence>
<sequence length="229" mass="25403">MKPDHVTPCRQFLHPGEVLWEAREYTEYPDLPLVPAPLRAPRKRSARKKGILGALGEVLDRASRPPSGTGESRPGGRLLDNRLVNNPVTRAVGTVAENLNEAQENIEDAVDDAANRALFGRTMEGDWASMAGRFLVQVTNAGGSPRHQALTDRRLFVLTDHASGWRERPPELEVAAQIQLSNIAELRPRPRTVFPRGRFDLVFVDGSWLALSCSFQDDMEAMVGAFRGR</sequence>
<protein>
    <submittedName>
        <fullName evidence="2">Uncharacterized protein</fullName>
    </submittedName>
</protein>
<accession>A0A640SV54</accession>
<comment type="caution">
    <text evidence="2">The sequence shown here is derived from an EMBL/GenBank/DDBJ whole genome shotgun (WGS) entry which is preliminary data.</text>
</comment>
<name>A0A640SV54_9ACTN</name>
<gene>
    <name evidence="2" type="ORF">Sgleb_27990</name>
</gene>
<proteinExistence type="predicted"/>
<feature type="region of interest" description="Disordered" evidence="1">
    <location>
        <begin position="57"/>
        <end position="81"/>
    </location>
</feature>
<evidence type="ECO:0000256" key="1">
    <source>
        <dbReference type="SAM" id="MobiDB-lite"/>
    </source>
</evidence>
<dbReference type="RefSeq" id="WP_190144053.1">
    <property type="nucleotide sequence ID" value="NZ_BLIO01000001.1"/>
</dbReference>
<dbReference type="EMBL" id="BLIO01000001">
    <property type="protein sequence ID" value="GFE14752.1"/>
    <property type="molecule type" value="Genomic_DNA"/>
</dbReference>
<reference evidence="2 3" key="1">
    <citation type="submission" date="2019-12" db="EMBL/GenBank/DDBJ databases">
        <title>Whole genome shotgun sequence of Streptomyces hygroscopicus subsp. glebosus NBRC 13786.</title>
        <authorList>
            <person name="Ichikawa N."/>
            <person name="Kimura A."/>
            <person name="Kitahashi Y."/>
            <person name="Komaki H."/>
            <person name="Tamura T."/>
        </authorList>
    </citation>
    <scope>NUCLEOTIDE SEQUENCE [LARGE SCALE GENOMIC DNA]</scope>
    <source>
        <strain evidence="2 3">NBRC 13786</strain>
    </source>
</reference>